<feature type="domain" description="DUF4485" evidence="2">
    <location>
        <begin position="43"/>
        <end position="96"/>
    </location>
</feature>
<gene>
    <name evidence="3" type="ORF">DMAD_01783</name>
</gene>
<dbReference type="EMBL" id="AP029266">
    <property type="protein sequence ID" value="BFG02213.1"/>
    <property type="molecule type" value="Genomic_DNA"/>
</dbReference>
<reference evidence="3 4" key="1">
    <citation type="submission" date="2024-02" db="EMBL/GenBank/DDBJ databases">
        <title>A chromosome-level genome assembly of Drosophila madeirensis, a fruit fly species endemic to Madeira island.</title>
        <authorList>
            <person name="Tomihara K."/>
            <person name="Llopart A."/>
            <person name="Yamamoto D."/>
        </authorList>
    </citation>
    <scope>NUCLEOTIDE SEQUENCE [LARGE SCALE GENOMIC DNA]</scope>
    <source>
        <strain evidence="3 4">RF1</strain>
    </source>
</reference>
<name>A0AAU9G1B8_DROMD</name>
<proteinExistence type="predicted"/>
<feature type="compositionally biased region" description="Polar residues" evidence="1">
    <location>
        <begin position="454"/>
        <end position="471"/>
    </location>
</feature>
<feature type="region of interest" description="Disordered" evidence="1">
    <location>
        <begin position="319"/>
        <end position="495"/>
    </location>
</feature>
<sequence length="495" mass="54687">MDKHPKTRPKGDHIKMNSLFNEFFSILERTPLPADAFDMGTREHRLAMLWLNKLSLMQCNTELEGETRTAYMSQLSICIREQRLDGIFEQVPPAKLKWMELLDRPETEQTKPRLQASDTMRKSAKQSLGGQQHSMGDAKDLGIQTGKGFQHLYELPPHKMERSIGDQHTLEDAMEGIHFIDSDLSSHSTAGSCAAQFPRDIMDGRREGITFFDPKLSPPSQSGQSMCSRVPAEEVPHQCSEDASKFHNETQNVMKQSLLGCQLILGSTKVGHCRGTYNPKASPVKQSGQPMGCPQQLSAAAEKAIGNKTKLTLQNSACPVKGDKETHGWDDAIGKSMPKTMDKREKCHKKTKRSKKHKNPASGETGQKSLPQTKTSAAAQQGDSGSKIAAHKFECPGPSDAGHYLFDSMGRAIGKSQRQSGSQKKSSGKKEDSVSKDIGCCSETPTAHIDQFESENQSTCSGESNYYTPRSSFEETADIPPPRLRANSQKRHPNI</sequence>
<evidence type="ECO:0000313" key="3">
    <source>
        <dbReference type="EMBL" id="BFG02213.1"/>
    </source>
</evidence>
<accession>A0AAU9G1B8</accession>
<organism evidence="3 4">
    <name type="scientific">Drosophila madeirensis</name>
    <name type="common">Fruit fly</name>
    <dbReference type="NCBI Taxonomy" id="30013"/>
    <lineage>
        <taxon>Eukaryota</taxon>
        <taxon>Metazoa</taxon>
        <taxon>Ecdysozoa</taxon>
        <taxon>Arthropoda</taxon>
        <taxon>Hexapoda</taxon>
        <taxon>Insecta</taxon>
        <taxon>Pterygota</taxon>
        <taxon>Neoptera</taxon>
        <taxon>Endopterygota</taxon>
        <taxon>Diptera</taxon>
        <taxon>Brachycera</taxon>
        <taxon>Muscomorpha</taxon>
        <taxon>Ephydroidea</taxon>
        <taxon>Drosophilidae</taxon>
        <taxon>Drosophila</taxon>
        <taxon>Sophophora</taxon>
    </lineage>
</organism>
<feature type="compositionally biased region" description="Polar residues" evidence="1">
    <location>
        <begin position="125"/>
        <end position="134"/>
    </location>
</feature>
<protein>
    <recommendedName>
        <fullName evidence="2">DUF4485 domain-containing protein</fullName>
    </recommendedName>
</protein>
<evidence type="ECO:0000256" key="1">
    <source>
        <dbReference type="SAM" id="MobiDB-lite"/>
    </source>
</evidence>
<feature type="compositionally biased region" description="Polar residues" evidence="1">
    <location>
        <begin position="362"/>
        <end position="384"/>
    </location>
</feature>
<dbReference type="AlphaFoldDB" id="A0AAU9G1B8"/>
<keyword evidence="4" id="KW-1185">Reference proteome</keyword>
<dbReference type="Proteomes" id="UP001500889">
    <property type="component" value="Chromosome A"/>
</dbReference>
<dbReference type="InterPro" id="IPR027831">
    <property type="entry name" value="DUF4485"/>
</dbReference>
<feature type="compositionally biased region" description="Basic residues" evidence="1">
    <location>
        <begin position="346"/>
        <end position="359"/>
    </location>
</feature>
<feature type="region of interest" description="Disordered" evidence="1">
    <location>
        <begin position="106"/>
        <end position="137"/>
    </location>
</feature>
<evidence type="ECO:0000259" key="2">
    <source>
        <dbReference type="Pfam" id="PF14846"/>
    </source>
</evidence>
<feature type="compositionally biased region" description="Low complexity" evidence="1">
    <location>
        <begin position="414"/>
        <end position="425"/>
    </location>
</feature>
<evidence type="ECO:0000313" key="4">
    <source>
        <dbReference type="Proteomes" id="UP001500889"/>
    </source>
</evidence>
<dbReference type="Pfam" id="PF14846">
    <property type="entry name" value="DUF4485"/>
    <property type="match status" value="1"/>
</dbReference>
<feature type="compositionally biased region" description="Basic and acidic residues" evidence="1">
    <location>
        <begin position="321"/>
        <end position="333"/>
    </location>
</feature>